<dbReference type="RefSeq" id="WP_138856935.1">
    <property type="nucleotide sequence ID" value="NZ_CP040709.1"/>
</dbReference>
<dbReference type="EMBL" id="JACHHO010000001">
    <property type="protein sequence ID" value="MBB5204070.1"/>
    <property type="molecule type" value="Genomic_DNA"/>
</dbReference>
<organism evidence="2 3">
    <name type="scientific">Inhella inkyongensis</name>
    <dbReference type="NCBI Taxonomy" id="392593"/>
    <lineage>
        <taxon>Bacteria</taxon>
        <taxon>Pseudomonadati</taxon>
        <taxon>Pseudomonadota</taxon>
        <taxon>Betaproteobacteria</taxon>
        <taxon>Burkholderiales</taxon>
        <taxon>Sphaerotilaceae</taxon>
        <taxon>Inhella</taxon>
    </lineage>
</organism>
<dbReference type="AlphaFoldDB" id="A0A840S6H2"/>
<name>A0A840S6H2_9BURK</name>
<protein>
    <submittedName>
        <fullName evidence="2">Uncharacterized protein</fullName>
    </submittedName>
</protein>
<keyword evidence="1" id="KW-1133">Transmembrane helix</keyword>
<gene>
    <name evidence="2" type="ORF">HNQ51_001363</name>
</gene>
<reference evidence="2 3" key="1">
    <citation type="submission" date="2020-08" db="EMBL/GenBank/DDBJ databases">
        <title>Genomic Encyclopedia of Type Strains, Phase IV (KMG-IV): sequencing the most valuable type-strain genomes for metagenomic binning, comparative biology and taxonomic classification.</title>
        <authorList>
            <person name="Goeker M."/>
        </authorList>
    </citation>
    <scope>NUCLEOTIDE SEQUENCE [LARGE SCALE GENOMIC DNA]</scope>
    <source>
        <strain evidence="2 3">DSM 23958</strain>
    </source>
</reference>
<keyword evidence="3" id="KW-1185">Reference proteome</keyword>
<proteinExistence type="predicted"/>
<keyword evidence="1" id="KW-0472">Membrane</keyword>
<evidence type="ECO:0000313" key="3">
    <source>
        <dbReference type="Proteomes" id="UP000554837"/>
    </source>
</evidence>
<feature type="transmembrane region" description="Helical" evidence="1">
    <location>
        <begin position="42"/>
        <end position="61"/>
    </location>
</feature>
<feature type="transmembrane region" description="Helical" evidence="1">
    <location>
        <begin position="92"/>
        <end position="111"/>
    </location>
</feature>
<feature type="transmembrane region" description="Helical" evidence="1">
    <location>
        <begin position="68"/>
        <end position="86"/>
    </location>
</feature>
<dbReference type="Proteomes" id="UP000554837">
    <property type="component" value="Unassembled WGS sequence"/>
</dbReference>
<evidence type="ECO:0000313" key="2">
    <source>
        <dbReference type="EMBL" id="MBB5204070.1"/>
    </source>
</evidence>
<accession>A0A840S6H2</accession>
<sequence length="115" mass="11795">MSEDRPSAMAGVLAFVAGAVLALALAHGLYRALPGTSLFPVLAGGGVALVGTPVLSGLLGGWAAEGTVVQRVLMPMVVLTLVGTIFPTLPRWMWGLGLIFGLGFTVFTAMVPDED</sequence>
<evidence type="ECO:0000256" key="1">
    <source>
        <dbReference type="SAM" id="Phobius"/>
    </source>
</evidence>
<comment type="caution">
    <text evidence="2">The sequence shown here is derived from an EMBL/GenBank/DDBJ whole genome shotgun (WGS) entry which is preliminary data.</text>
</comment>
<keyword evidence="1" id="KW-0812">Transmembrane</keyword>